<keyword evidence="1 4" id="KW-0378">Hydrolase</keyword>
<dbReference type="PANTHER" id="PTHR48081">
    <property type="entry name" value="AB HYDROLASE SUPERFAMILY PROTEIN C4A8.06C"/>
    <property type="match status" value="1"/>
</dbReference>
<evidence type="ECO:0000256" key="2">
    <source>
        <dbReference type="SAM" id="Phobius"/>
    </source>
</evidence>
<feature type="transmembrane region" description="Helical" evidence="2">
    <location>
        <begin position="12"/>
        <end position="33"/>
    </location>
</feature>
<accession>A0A165UTN3</accession>
<feature type="domain" description="Alpha/beta hydrolase fold-3" evidence="3">
    <location>
        <begin position="146"/>
        <end position="379"/>
    </location>
</feature>
<dbReference type="Proteomes" id="UP000076761">
    <property type="component" value="Unassembled WGS sequence"/>
</dbReference>
<name>A0A165UTN3_9AGAM</name>
<dbReference type="AlphaFoldDB" id="A0A165UTN3"/>
<dbReference type="InterPro" id="IPR013094">
    <property type="entry name" value="AB_hydrolase_3"/>
</dbReference>
<evidence type="ECO:0000313" key="5">
    <source>
        <dbReference type="Proteomes" id="UP000076761"/>
    </source>
</evidence>
<keyword evidence="2" id="KW-0472">Membrane</keyword>
<keyword evidence="5" id="KW-1185">Reference proteome</keyword>
<keyword evidence="2" id="KW-1133">Transmembrane helix</keyword>
<dbReference type="InterPro" id="IPR050300">
    <property type="entry name" value="GDXG_lipolytic_enzyme"/>
</dbReference>
<evidence type="ECO:0000259" key="3">
    <source>
        <dbReference type="Pfam" id="PF07859"/>
    </source>
</evidence>
<dbReference type="STRING" id="1314782.A0A165UTN3"/>
<keyword evidence="2" id="KW-0812">Transmembrane</keyword>
<protein>
    <submittedName>
        <fullName evidence="4">Alpha/beta-hydrolase</fullName>
    </submittedName>
</protein>
<dbReference type="InParanoid" id="A0A165UTN3"/>
<dbReference type="GO" id="GO:0016787">
    <property type="term" value="F:hydrolase activity"/>
    <property type="evidence" value="ECO:0007669"/>
    <property type="project" value="UniProtKB-KW"/>
</dbReference>
<dbReference type="EMBL" id="KV425556">
    <property type="protein sequence ID" value="KZT28688.1"/>
    <property type="molecule type" value="Genomic_DNA"/>
</dbReference>
<organism evidence="4 5">
    <name type="scientific">Neolentinus lepideus HHB14362 ss-1</name>
    <dbReference type="NCBI Taxonomy" id="1314782"/>
    <lineage>
        <taxon>Eukaryota</taxon>
        <taxon>Fungi</taxon>
        <taxon>Dikarya</taxon>
        <taxon>Basidiomycota</taxon>
        <taxon>Agaricomycotina</taxon>
        <taxon>Agaricomycetes</taxon>
        <taxon>Gloeophyllales</taxon>
        <taxon>Gloeophyllaceae</taxon>
        <taxon>Neolentinus</taxon>
    </lineage>
</organism>
<proteinExistence type="predicted"/>
<dbReference type="Pfam" id="PF07859">
    <property type="entry name" value="Abhydrolase_3"/>
    <property type="match status" value="1"/>
</dbReference>
<reference evidence="4 5" key="1">
    <citation type="journal article" date="2016" name="Mol. Biol. Evol.">
        <title>Comparative Genomics of Early-Diverging Mushroom-Forming Fungi Provides Insights into the Origins of Lignocellulose Decay Capabilities.</title>
        <authorList>
            <person name="Nagy L.G."/>
            <person name="Riley R."/>
            <person name="Tritt A."/>
            <person name="Adam C."/>
            <person name="Daum C."/>
            <person name="Floudas D."/>
            <person name="Sun H."/>
            <person name="Yadav J.S."/>
            <person name="Pangilinan J."/>
            <person name="Larsson K.H."/>
            <person name="Matsuura K."/>
            <person name="Barry K."/>
            <person name="Labutti K."/>
            <person name="Kuo R."/>
            <person name="Ohm R.A."/>
            <person name="Bhattacharya S.S."/>
            <person name="Shirouzu T."/>
            <person name="Yoshinaga Y."/>
            <person name="Martin F.M."/>
            <person name="Grigoriev I.V."/>
            <person name="Hibbett D.S."/>
        </authorList>
    </citation>
    <scope>NUCLEOTIDE SEQUENCE [LARGE SCALE GENOMIC DNA]</scope>
    <source>
        <strain evidence="4 5">HHB14362 ss-1</strain>
    </source>
</reference>
<evidence type="ECO:0000256" key="1">
    <source>
        <dbReference type="ARBA" id="ARBA00022801"/>
    </source>
</evidence>
<dbReference type="SUPFAM" id="SSF53474">
    <property type="entry name" value="alpha/beta-Hydrolases"/>
    <property type="match status" value="1"/>
</dbReference>
<dbReference type="Gene3D" id="3.40.50.1820">
    <property type="entry name" value="alpha/beta hydrolase"/>
    <property type="match status" value="1"/>
</dbReference>
<sequence>MAYFTFKSQPLKAFYLLYTALSVLFVHLPYWIIEASIPALRPRRSWPMSRAIMVHILRTFQDFVYATGFPSIPPVTASPQNTSEADRQLGKVWIDGVPEDMIRGEVLEAAKINGVRAEPVSGFWYGKRGLRDEVGMHAKASEKVLYYLHGGGYTTGSASPKDMWPSIINGIVDSSSGLLTRSFALDYRLSRAPPFGTVSPFPAALLDALAGYRYLVESVGFAPENIIVGGDSAGGHLAVILVRYLVVMHLPALVPPAGCILLCPTADWACTHDAEPSSSMERNYRSDYVYPILKSGYTGRALLGALPQNQLSTSVWLSPASLQIKQDGVFIDFPPSIIICGGAEHTLDPMRTLRDRLVADNGQAKVVFLEYPEAIHDFLLFPWHEPERSQALSEIKSWMQQLSTTAQAMF</sequence>
<dbReference type="PANTHER" id="PTHR48081:SF26">
    <property type="entry name" value="ALPHA_BETA HYDROLASE FOLD-3 DOMAIN-CONTAINING PROTEIN"/>
    <property type="match status" value="1"/>
</dbReference>
<dbReference type="InterPro" id="IPR029058">
    <property type="entry name" value="AB_hydrolase_fold"/>
</dbReference>
<dbReference type="OrthoDB" id="2152029at2759"/>
<evidence type="ECO:0000313" key="4">
    <source>
        <dbReference type="EMBL" id="KZT28688.1"/>
    </source>
</evidence>
<gene>
    <name evidence="4" type="ORF">NEOLEDRAFT_1175546</name>
</gene>